<dbReference type="PANTHER" id="PTHR45630:SF8">
    <property type="entry name" value="CATION-TRANSPORTING ATPASE"/>
    <property type="match status" value="1"/>
</dbReference>
<evidence type="ECO:0000313" key="10">
    <source>
        <dbReference type="EMBL" id="KRT85041.1"/>
    </source>
</evidence>
<dbReference type="AlphaFoldDB" id="A0A0T6BCL5"/>
<evidence type="ECO:0000256" key="2">
    <source>
        <dbReference type="ARBA" id="ARBA00022553"/>
    </source>
</evidence>
<sequence length="185" mass="21951">DVEANGTINTKNKSYVQYIHDGENELELHGFQVNAFKATLIWIGYLLTFGLLRLFFHWYPHLMLYSTHSRCSFSEAEKILIIDIYKRKHKTYYVEKVETINLKSKLPNYEDSAIDARKIQYNLSNGSIRESDQVRTFFCKRVRYVWDVDSKSFSKLVGLTHNMRKSELHEKEGYNSDTRITRFVF</sequence>
<feature type="non-terminal residue" evidence="10">
    <location>
        <position position="185"/>
    </location>
</feature>
<evidence type="ECO:0000256" key="1">
    <source>
        <dbReference type="ARBA" id="ARBA00004141"/>
    </source>
</evidence>
<dbReference type="GO" id="GO:0005524">
    <property type="term" value="F:ATP binding"/>
    <property type="evidence" value="ECO:0007669"/>
    <property type="project" value="UniProtKB-UniRule"/>
</dbReference>
<dbReference type="GO" id="GO:0006874">
    <property type="term" value="P:intracellular calcium ion homeostasis"/>
    <property type="evidence" value="ECO:0007669"/>
    <property type="project" value="TreeGrafter"/>
</dbReference>
<keyword evidence="6 8" id="KW-0460">Magnesium</keyword>
<dbReference type="InterPro" id="IPR006544">
    <property type="entry name" value="P-type_TPase_V"/>
</dbReference>
<keyword evidence="8" id="KW-0812">Transmembrane</keyword>
<comment type="similarity">
    <text evidence="8">Belongs to the cation transport ATPase (P-type) (TC 3.A.3) family. Type V subfamily.</text>
</comment>
<dbReference type="GO" id="GO:0046872">
    <property type="term" value="F:metal ion binding"/>
    <property type="evidence" value="ECO:0007669"/>
    <property type="project" value="UniProtKB-UniRule"/>
</dbReference>
<evidence type="ECO:0000256" key="3">
    <source>
        <dbReference type="ARBA" id="ARBA00022723"/>
    </source>
</evidence>
<evidence type="ECO:0000313" key="11">
    <source>
        <dbReference type="Proteomes" id="UP000051574"/>
    </source>
</evidence>
<dbReference type="GO" id="GO:0016020">
    <property type="term" value="C:membrane"/>
    <property type="evidence" value="ECO:0007669"/>
    <property type="project" value="UniProtKB-SubCell"/>
</dbReference>
<comment type="caution">
    <text evidence="8">Lacks conserved residue(s) required for the propagation of feature annotation.</text>
</comment>
<keyword evidence="7 8" id="KW-1278">Translocase</keyword>
<proteinExistence type="inferred from homology"/>
<evidence type="ECO:0000256" key="5">
    <source>
        <dbReference type="ARBA" id="ARBA00022840"/>
    </source>
</evidence>
<evidence type="ECO:0000259" key="9">
    <source>
        <dbReference type="Pfam" id="PF12409"/>
    </source>
</evidence>
<keyword evidence="5 8" id="KW-0067">ATP-binding</keyword>
<dbReference type="InterPro" id="IPR047819">
    <property type="entry name" value="P5A-ATPase_N"/>
</dbReference>
<reference evidence="10 11" key="1">
    <citation type="submission" date="2015-09" db="EMBL/GenBank/DDBJ databases">
        <title>Draft genome of the scarab beetle Oryctes borbonicus.</title>
        <authorList>
            <person name="Meyer J.M."/>
            <person name="Markov G.V."/>
            <person name="Baskaran P."/>
            <person name="Herrmann M."/>
            <person name="Sommer R.J."/>
            <person name="Roedelsperger C."/>
        </authorList>
    </citation>
    <scope>NUCLEOTIDE SEQUENCE [LARGE SCALE GENOMIC DNA]</scope>
    <source>
        <strain evidence="10">OB123</strain>
        <tissue evidence="10">Whole animal</tissue>
    </source>
</reference>
<dbReference type="EMBL" id="LJIG01001899">
    <property type="protein sequence ID" value="KRT85041.1"/>
    <property type="molecule type" value="Genomic_DNA"/>
</dbReference>
<protein>
    <recommendedName>
        <fullName evidence="8">Cation-transporting ATPase</fullName>
        <ecNumber evidence="8">7.2.2.-</ecNumber>
    </recommendedName>
</protein>
<comment type="catalytic activity">
    <reaction evidence="8">
        <text>ATP + H2O = ADP + phosphate + H(+)</text>
        <dbReference type="Rhea" id="RHEA:13065"/>
        <dbReference type="ChEBI" id="CHEBI:15377"/>
        <dbReference type="ChEBI" id="CHEBI:15378"/>
        <dbReference type="ChEBI" id="CHEBI:30616"/>
        <dbReference type="ChEBI" id="CHEBI:43474"/>
        <dbReference type="ChEBI" id="CHEBI:456216"/>
    </reaction>
</comment>
<keyword evidence="11" id="KW-1185">Reference proteome</keyword>
<evidence type="ECO:0000256" key="7">
    <source>
        <dbReference type="ARBA" id="ARBA00022967"/>
    </source>
</evidence>
<evidence type="ECO:0000256" key="6">
    <source>
        <dbReference type="ARBA" id="ARBA00022842"/>
    </source>
</evidence>
<dbReference type="OrthoDB" id="48943at2759"/>
<keyword evidence="8" id="KW-1133">Transmembrane helix</keyword>
<accession>A0A0T6BCL5</accession>
<dbReference type="PANTHER" id="PTHR45630">
    <property type="entry name" value="CATION-TRANSPORTING ATPASE-RELATED"/>
    <property type="match status" value="1"/>
</dbReference>
<keyword evidence="2" id="KW-0597">Phosphoprotein</keyword>
<keyword evidence="8" id="KW-0472">Membrane</keyword>
<keyword evidence="3 8" id="KW-0479">Metal-binding</keyword>
<feature type="non-terminal residue" evidence="10">
    <location>
        <position position="1"/>
    </location>
</feature>
<evidence type="ECO:0000256" key="4">
    <source>
        <dbReference type="ARBA" id="ARBA00022741"/>
    </source>
</evidence>
<dbReference type="GO" id="GO:0015203">
    <property type="term" value="F:polyamine transmembrane transporter activity"/>
    <property type="evidence" value="ECO:0007669"/>
    <property type="project" value="TreeGrafter"/>
</dbReference>
<feature type="transmembrane region" description="Helical" evidence="8">
    <location>
        <begin position="35"/>
        <end position="56"/>
    </location>
</feature>
<name>A0A0T6BCL5_9SCAR</name>
<comment type="caution">
    <text evidence="10">The sequence shown here is derived from an EMBL/GenBank/DDBJ whole genome shotgun (WGS) entry which is preliminary data.</text>
</comment>
<evidence type="ECO:0000256" key="8">
    <source>
        <dbReference type="RuleBase" id="RU362082"/>
    </source>
</evidence>
<dbReference type="Pfam" id="PF12409">
    <property type="entry name" value="P5-ATPase"/>
    <property type="match status" value="1"/>
</dbReference>
<gene>
    <name evidence="10" type="ORF">AMK59_2613</name>
</gene>
<comment type="subcellular location">
    <subcellularLocation>
        <location evidence="1 8">Membrane</location>
        <topology evidence="1 8">Multi-pass membrane protein</topology>
    </subcellularLocation>
</comment>
<dbReference type="Proteomes" id="UP000051574">
    <property type="component" value="Unassembled WGS sequence"/>
</dbReference>
<organism evidence="10 11">
    <name type="scientific">Oryctes borbonicus</name>
    <dbReference type="NCBI Taxonomy" id="1629725"/>
    <lineage>
        <taxon>Eukaryota</taxon>
        <taxon>Metazoa</taxon>
        <taxon>Ecdysozoa</taxon>
        <taxon>Arthropoda</taxon>
        <taxon>Hexapoda</taxon>
        <taxon>Insecta</taxon>
        <taxon>Pterygota</taxon>
        <taxon>Neoptera</taxon>
        <taxon>Endopterygota</taxon>
        <taxon>Coleoptera</taxon>
        <taxon>Polyphaga</taxon>
        <taxon>Scarabaeiformia</taxon>
        <taxon>Scarabaeidae</taxon>
        <taxon>Dynastinae</taxon>
        <taxon>Oryctes</taxon>
    </lineage>
</organism>
<dbReference type="GO" id="GO:0140358">
    <property type="term" value="F:P-type transmembrane transporter activity"/>
    <property type="evidence" value="ECO:0007669"/>
    <property type="project" value="InterPro"/>
</dbReference>
<keyword evidence="4 8" id="KW-0547">Nucleotide-binding</keyword>
<dbReference type="GO" id="GO:0019829">
    <property type="term" value="F:ATPase-coupled monoatomic cation transmembrane transporter activity"/>
    <property type="evidence" value="ECO:0007669"/>
    <property type="project" value="UniProtKB-UniRule"/>
</dbReference>
<dbReference type="EC" id="7.2.2.-" evidence="8"/>
<feature type="domain" description="P5B-type ATPase N-terminal" evidence="9">
    <location>
        <begin position="23"/>
        <end position="147"/>
    </location>
</feature>